<keyword evidence="6 21" id="KW-0732">Signal</keyword>
<evidence type="ECO:0000256" key="8">
    <source>
        <dbReference type="ARBA" id="ARBA00022777"/>
    </source>
</evidence>
<dbReference type="Pfam" id="PF00069">
    <property type="entry name" value="Pkinase"/>
    <property type="match status" value="1"/>
</dbReference>
<accession>A0AAV8FZD0</accession>
<dbReference type="Pfam" id="PF08276">
    <property type="entry name" value="PAN_2"/>
    <property type="match status" value="1"/>
</dbReference>
<evidence type="ECO:0000256" key="16">
    <source>
        <dbReference type="ARBA" id="ARBA00048679"/>
    </source>
</evidence>
<dbReference type="PANTHER" id="PTHR47974:SF22">
    <property type="entry name" value="RECEPTOR-LIKE SERINE_THREONINE-PROTEIN KINASE"/>
    <property type="match status" value="1"/>
</dbReference>
<dbReference type="InterPro" id="IPR008271">
    <property type="entry name" value="Ser/Thr_kinase_AS"/>
</dbReference>
<keyword evidence="27" id="KW-1185">Reference proteome</keyword>
<dbReference type="PIRSF" id="PIRSF000641">
    <property type="entry name" value="SRK"/>
    <property type="match status" value="1"/>
</dbReference>
<evidence type="ECO:0000256" key="18">
    <source>
        <dbReference type="PROSITE-ProRule" id="PRU00076"/>
    </source>
</evidence>
<evidence type="ECO:0000313" key="26">
    <source>
        <dbReference type="EMBL" id="KAJ4796821.1"/>
    </source>
</evidence>
<evidence type="ECO:0000256" key="7">
    <source>
        <dbReference type="ARBA" id="ARBA00022741"/>
    </source>
</evidence>
<dbReference type="SMART" id="SM00220">
    <property type="entry name" value="S_TKc"/>
    <property type="match status" value="1"/>
</dbReference>
<comment type="catalytic activity">
    <reaction evidence="15 17">
        <text>L-threonyl-[protein] + ATP = O-phospho-L-threonyl-[protein] + ADP + H(+)</text>
        <dbReference type="Rhea" id="RHEA:46608"/>
        <dbReference type="Rhea" id="RHEA-COMP:11060"/>
        <dbReference type="Rhea" id="RHEA-COMP:11605"/>
        <dbReference type="ChEBI" id="CHEBI:15378"/>
        <dbReference type="ChEBI" id="CHEBI:30013"/>
        <dbReference type="ChEBI" id="CHEBI:30616"/>
        <dbReference type="ChEBI" id="CHEBI:61977"/>
        <dbReference type="ChEBI" id="CHEBI:456216"/>
        <dbReference type="EC" id="2.7.11.1"/>
    </reaction>
</comment>
<proteinExistence type="inferred from homology"/>
<comment type="subcellular location">
    <subcellularLocation>
        <location evidence="1">Membrane</location>
        <topology evidence="1">Single-pass type I membrane protein</topology>
    </subcellularLocation>
</comment>
<comment type="caution">
    <text evidence="26">The sequence shown here is derived from an EMBL/GenBank/DDBJ whole genome shotgun (WGS) entry which is preliminary data.</text>
</comment>
<evidence type="ECO:0000256" key="13">
    <source>
        <dbReference type="ARBA" id="ARBA00023170"/>
    </source>
</evidence>
<evidence type="ECO:0000256" key="10">
    <source>
        <dbReference type="ARBA" id="ARBA00022989"/>
    </source>
</evidence>
<dbReference type="InterPro" id="IPR000719">
    <property type="entry name" value="Prot_kinase_dom"/>
</dbReference>
<reference evidence="26" key="1">
    <citation type="submission" date="2022-08" db="EMBL/GenBank/DDBJ databases">
        <authorList>
            <person name="Marques A."/>
        </authorList>
    </citation>
    <scope>NUCLEOTIDE SEQUENCE</scope>
    <source>
        <strain evidence="26">RhyPub2mFocal</strain>
        <tissue evidence="26">Leaves</tissue>
    </source>
</reference>
<dbReference type="SUPFAM" id="SSF51110">
    <property type="entry name" value="alpha-D-mannose-specific plant lectins"/>
    <property type="match status" value="1"/>
</dbReference>
<feature type="binding site" evidence="19">
    <location>
        <position position="545"/>
    </location>
    <ligand>
        <name>ATP</name>
        <dbReference type="ChEBI" id="CHEBI:30616"/>
    </ligand>
</feature>
<keyword evidence="5 20" id="KW-0812">Transmembrane</keyword>
<dbReference type="PROSITE" id="PS00108">
    <property type="entry name" value="PROTEIN_KINASE_ST"/>
    <property type="match status" value="1"/>
</dbReference>
<keyword evidence="7 17" id="KW-0547">Nucleotide-binding</keyword>
<dbReference type="PROSITE" id="PS50948">
    <property type="entry name" value="PAN"/>
    <property type="match status" value="1"/>
</dbReference>
<dbReference type="InterPro" id="IPR001480">
    <property type="entry name" value="Bulb-type_lectin_dom"/>
</dbReference>
<evidence type="ECO:0000256" key="4">
    <source>
        <dbReference type="ARBA" id="ARBA00022679"/>
    </source>
</evidence>
<dbReference type="Pfam" id="PF01453">
    <property type="entry name" value="B_lectin"/>
    <property type="match status" value="1"/>
</dbReference>
<dbReference type="InterPro" id="IPR011009">
    <property type="entry name" value="Kinase-like_dom_sf"/>
</dbReference>
<evidence type="ECO:0000256" key="5">
    <source>
        <dbReference type="ARBA" id="ARBA00022692"/>
    </source>
</evidence>
<dbReference type="FunFam" id="2.90.10.10:FF:000021">
    <property type="entry name" value="Serine/threonine-protein kinase"/>
    <property type="match status" value="1"/>
</dbReference>
<evidence type="ECO:0000259" key="23">
    <source>
        <dbReference type="PROSITE" id="PS50026"/>
    </source>
</evidence>
<evidence type="ECO:0000256" key="15">
    <source>
        <dbReference type="ARBA" id="ARBA00047899"/>
    </source>
</evidence>
<dbReference type="SMART" id="SM00473">
    <property type="entry name" value="PAN_AP"/>
    <property type="match status" value="1"/>
</dbReference>
<dbReference type="CDD" id="cd01098">
    <property type="entry name" value="PAN_AP_plant"/>
    <property type="match status" value="1"/>
</dbReference>
<dbReference type="Pfam" id="PF00954">
    <property type="entry name" value="S_locus_glycop"/>
    <property type="match status" value="1"/>
</dbReference>
<dbReference type="PANTHER" id="PTHR47974">
    <property type="entry name" value="OS07G0415500 PROTEIN"/>
    <property type="match status" value="1"/>
</dbReference>
<dbReference type="InterPro" id="IPR000742">
    <property type="entry name" value="EGF"/>
</dbReference>
<evidence type="ECO:0000256" key="14">
    <source>
        <dbReference type="ARBA" id="ARBA00023180"/>
    </source>
</evidence>
<keyword evidence="8 17" id="KW-0418">Kinase</keyword>
<dbReference type="GO" id="GO:0051707">
    <property type="term" value="P:response to other organism"/>
    <property type="evidence" value="ECO:0007669"/>
    <property type="project" value="UniProtKB-ARBA"/>
</dbReference>
<evidence type="ECO:0000256" key="19">
    <source>
        <dbReference type="PROSITE-ProRule" id="PRU10141"/>
    </source>
</evidence>
<keyword evidence="14" id="KW-0325">Glycoprotein</keyword>
<dbReference type="CDD" id="cd00053">
    <property type="entry name" value="EGF"/>
    <property type="match status" value="1"/>
</dbReference>
<dbReference type="Gene3D" id="1.10.510.10">
    <property type="entry name" value="Transferase(Phosphotransferase) domain 1"/>
    <property type="match status" value="1"/>
</dbReference>
<dbReference type="InterPro" id="IPR003609">
    <property type="entry name" value="Pan_app"/>
</dbReference>
<dbReference type="EMBL" id="JAMFTS010000002">
    <property type="protein sequence ID" value="KAJ4796821.1"/>
    <property type="molecule type" value="Genomic_DNA"/>
</dbReference>
<sequence length="805" mass="91528">MSLQMKNSFLFIILLQFFSILLISSKAQPQSSLNKGSSQLVEHYDQPFLVSQDGTFACGFYPDPVGVNVFYFSIWFTNSIEKTVAWTANRDSPVNGHGSKIKFGRDGNLFLRDFNGSEVWSTSTGGSSASTISLHDSGNLVINDRKGNTLWQSFDSPTDTLLPYQPLTKGKRVISAMVKGEIGSGYYSLYFDNDNVLRLMYDGPVISSTYWPNKPLDNVFQNGRTTYNSTRIAVLDGMGQFISSDGFSVSASDLGSGIRRLRMEYDGNFRMYSFNMSDGSWVVSWEALPELCQVHGLCGENGICDYLGDQMRCSCLPGYEMKNPNNWNEGCRPKFTYSCNKIQSRFVQIPQVDFYGFDLAYKEKISYDDCVQLCLQNCTCTGFSYRLTGAGFCYPKGTLFNGYRSPNFPGSFYLRLPTDSNDSILSTSSKLDCTNNRSDILLGSPSMFGASQSNTTWTYMFTFIGILGALEILFLVIGWWYLFRDRDVPQSVEEGYKMISYQFRQFTYEELKDVTGKFKEEIGRGHTGVVYRGILDDKRVVAVKKLSDVSQGEEEFWAEVSVIGRINHINLVRMWGFCSERRHRLLVYEHLENQSLDKILFENERTLQWKERFKIALGIAKGLAYLHHECLEWIIHCDVKPENILLTRDFEPKIADFGLVKLTKRGEAGLNISEMRGTMGYMAPEWVLNLPVTSKVDVYSYGVVLIEIIMGIRVTTSLSDDTKGGMQNFVSEVRHFLECNDEPEIARLVDPKLRGQLDWAQLITMLRVATSCVEEERNRRPTMDEVVKDLMAFEERDDEPSSSSW</sequence>
<evidence type="ECO:0000256" key="9">
    <source>
        <dbReference type="ARBA" id="ARBA00022840"/>
    </source>
</evidence>
<dbReference type="FunFam" id="1.10.510.10:FF:000302">
    <property type="entry name" value="Serine/threonine-protein kinase"/>
    <property type="match status" value="1"/>
</dbReference>
<evidence type="ECO:0000256" key="1">
    <source>
        <dbReference type="ARBA" id="ARBA00004479"/>
    </source>
</evidence>
<evidence type="ECO:0000256" key="11">
    <source>
        <dbReference type="ARBA" id="ARBA00023136"/>
    </source>
</evidence>
<comment type="catalytic activity">
    <reaction evidence="16 17">
        <text>L-seryl-[protein] + ATP = O-phospho-L-seryl-[protein] + ADP + H(+)</text>
        <dbReference type="Rhea" id="RHEA:17989"/>
        <dbReference type="Rhea" id="RHEA-COMP:9863"/>
        <dbReference type="Rhea" id="RHEA-COMP:11604"/>
        <dbReference type="ChEBI" id="CHEBI:15378"/>
        <dbReference type="ChEBI" id="CHEBI:29999"/>
        <dbReference type="ChEBI" id="CHEBI:30616"/>
        <dbReference type="ChEBI" id="CHEBI:83421"/>
        <dbReference type="ChEBI" id="CHEBI:456216"/>
        <dbReference type="EC" id="2.7.11.1"/>
    </reaction>
</comment>
<evidence type="ECO:0000256" key="20">
    <source>
        <dbReference type="SAM" id="Phobius"/>
    </source>
</evidence>
<dbReference type="PROSITE" id="PS50927">
    <property type="entry name" value="BULB_LECTIN"/>
    <property type="match status" value="1"/>
</dbReference>
<evidence type="ECO:0000256" key="2">
    <source>
        <dbReference type="ARBA" id="ARBA00022527"/>
    </source>
</evidence>
<dbReference type="AlphaFoldDB" id="A0AAV8FZD0"/>
<evidence type="ECO:0000256" key="6">
    <source>
        <dbReference type="ARBA" id="ARBA00022729"/>
    </source>
</evidence>
<dbReference type="GO" id="GO:0004674">
    <property type="term" value="F:protein serine/threonine kinase activity"/>
    <property type="evidence" value="ECO:0007669"/>
    <property type="project" value="UniProtKB-KW"/>
</dbReference>
<protein>
    <recommendedName>
        <fullName evidence="17">Receptor-like serine/threonine-protein kinase</fullName>
        <ecNumber evidence="17">2.7.11.1</ecNumber>
    </recommendedName>
</protein>
<evidence type="ECO:0000259" key="22">
    <source>
        <dbReference type="PROSITE" id="PS50011"/>
    </source>
</evidence>
<feature type="domain" description="Bulb-type lectin" evidence="24">
    <location>
        <begin position="24"/>
        <end position="155"/>
    </location>
</feature>
<evidence type="ECO:0000259" key="24">
    <source>
        <dbReference type="PROSITE" id="PS50927"/>
    </source>
</evidence>
<dbReference type="GO" id="GO:0005524">
    <property type="term" value="F:ATP binding"/>
    <property type="evidence" value="ECO:0007669"/>
    <property type="project" value="UniProtKB-UniRule"/>
</dbReference>
<keyword evidence="11 20" id="KW-0472">Membrane</keyword>
<gene>
    <name evidence="26" type="ORF">LUZ62_048067</name>
</gene>
<feature type="domain" description="Protein kinase" evidence="22">
    <location>
        <begin position="516"/>
        <end position="794"/>
    </location>
</feature>
<dbReference type="PROSITE" id="PS50011">
    <property type="entry name" value="PROTEIN_KINASE_DOM"/>
    <property type="match status" value="1"/>
</dbReference>
<evidence type="ECO:0000256" key="21">
    <source>
        <dbReference type="SAM" id="SignalP"/>
    </source>
</evidence>
<dbReference type="InterPro" id="IPR036426">
    <property type="entry name" value="Bulb-type_lectin_dom_sf"/>
</dbReference>
<dbReference type="SUPFAM" id="SSF56112">
    <property type="entry name" value="Protein kinase-like (PK-like)"/>
    <property type="match status" value="1"/>
</dbReference>
<comment type="caution">
    <text evidence="18">Lacks conserved residue(s) required for the propagation of feature annotation.</text>
</comment>
<dbReference type="InterPro" id="IPR024171">
    <property type="entry name" value="SRK-like_kinase"/>
</dbReference>
<dbReference type="PROSITE" id="PS00107">
    <property type="entry name" value="PROTEIN_KINASE_ATP"/>
    <property type="match status" value="1"/>
</dbReference>
<dbReference type="GO" id="GO:0048544">
    <property type="term" value="P:recognition of pollen"/>
    <property type="evidence" value="ECO:0007669"/>
    <property type="project" value="InterPro"/>
</dbReference>
<keyword evidence="13" id="KW-0675">Receptor</keyword>
<dbReference type="PROSITE" id="PS50026">
    <property type="entry name" value="EGF_3"/>
    <property type="match status" value="1"/>
</dbReference>
<feature type="domain" description="Apple" evidence="25">
    <location>
        <begin position="339"/>
        <end position="417"/>
    </location>
</feature>
<dbReference type="Proteomes" id="UP001140206">
    <property type="component" value="Chromosome 2"/>
</dbReference>
<evidence type="ECO:0000256" key="3">
    <source>
        <dbReference type="ARBA" id="ARBA00022536"/>
    </source>
</evidence>
<organism evidence="26 27">
    <name type="scientific">Rhynchospora pubera</name>
    <dbReference type="NCBI Taxonomy" id="906938"/>
    <lineage>
        <taxon>Eukaryota</taxon>
        <taxon>Viridiplantae</taxon>
        <taxon>Streptophyta</taxon>
        <taxon>Embryophyta</taxon>
        <taxon>Tracheophyta</taxon>
        <taxon>Spermatophyta</taxon>
        <taxon>Magnoliopsida</taxon>
        <taxon>Liliopsida</taxon>
        <taxon>Poales</taxon>
        <taxon>Cyperaceae</taxon>
        <taxon>Cyperoideae</taxon>
        <taxon>Rhynchosporeae</taxon>
        <taxon>Rhynchospora</taxon>
    </lineage>
</organism>
<name>A0AAV8FZD0_9POAL</name>
<feature type="chain" id="PRO_5043709388" description="Receptor-like serine/threonine-protein kinase" evidence="21">
    <location>
        <begin position="28"/>
        <end position="805"/>
    </location>
</feature>
<evidence type="ECO:0000259" key="25">
    <source>
        <dbReference type="PROSITE" id="PS50948"/>
    </source>
</evidence>
<dbReference type="EC" id="2.7.11.1" evidence="17"/>
<dbReference type="GO" id="GO:0016020">
    <property type="term" value="C:membrane"/>
    <property type="evidence" value="ECO:0007669"/>
    <property type="project" value="UniProtKB-SubCell"/>
</dbReference>
<dbReference type="InterPro" id="IPR017441">
    <property type="entry name" value="Protein_kinase_ATP_BS"/>
</dbReference>
<keyword evidence="3 18" id="KW-0245">EGF-like domain</keyword>
<keyword evidence="12" id="KW-1015">Disulfide bond</keyword>
<keyword evidence="10 20" id="KW-1133">Transmembrane helix</keyword>
<feature type="domain" description="EGF-like" evidence="23">
    <location>
        <begin position="288"/>
        <end position="325"/>
    </location>
</feature>
<dbReference type="InterPro" id="IPR000858">
    <property type="entry name" value="S_locus_glycoprot_dom"/>
</dbReference>
<evidence type="ECO:0000256" key="17">
    <source>
        <dbReference type="PIRNR" id="PIRNR000641"/>
    </source>
</evidence>
<dbReference type="Gene3D" id="3.30.200.20">
    <property type="entry name" value="Phosphorylase Kinase, domain 1"/>
    <property type="match status" value="1"/>
</dbReference>
<dbReference type="Gene3D" id="2.90.10.10">
    <property type="entry name" value="Bulb-type lectin domain"/>
    <property type="match status" value="1"/>
</dbReference>
<feature type="transmembrane region" description="Helical" evidence="20">
    <location>
        <begin position="457"/>
        <end position="482"/>
    </location>
</feature>
<evidence type="ECO:0000256" key="12">
    <source>
        <dbReference type="ARBA" id="ARBA00023157"/>
    </source>
</evidence>
<feature type="signal peptide" evidence="21">
    <location>
        <begin position="1"/>
        <end position="27"/>
    </location>
</feature>
<keyword evidence="2 17" id="KW-0723">Serine/threonine-protein kinase</keyword>
<keyword evidence="4 17" id="KW-0808">Transferase</keyword>
<dbReference type="FunFam" id="3.30.200.20:FF:000059">
    <property type="entry name" value="S-receptor-like serine/threonine-protein kinase"/>
    <property type="match status" value="1"/>
</dbReference>
<keyword evidence="9 17" id="KW-0067">ATP-binding</keyword>
<dbReference type="SMART" id="SM00108">
    <property type="entry name" value="B_lectin"/>
    <property type="match status" value="1"/>
</dbReference>
<comment type="similarity">
    <text evidence="17">Belongs to the protein kinase superfamily. Ser/Thr protein kinase family.</text>
</comment>
<dbReference type="CDD" id="cd00028">
    <property type="entry name" value="B_lectin"/>
    <property type="match status" value="1"/>
</dbReference>
<evidence type="ECO:0000313" key="27">
    <source>
        <dbReference type="Proteomes" id="UP001140206"/>
    </source>
</evidence>